<evidence type="ECO:0000313" key="2">
    <source>
        <dbReference type="Proteomes" id="UP000615446"/>
    </source>
</evidence>
<dbReference type="EMBL" id="BLAL01000289">
    <property type="protein sequence ID" value="GET00741.1"/>
    <property type="molecule type" value="Genomic_DNA"/>
</dbReference>
<reference evidence="1" key="1">
    <citation type="submission" date="2019-10" db="EMBL/GenBank/DDBJ databases">
        <title>Conservation and host-specific expression of non-tandemly repeated heterogenous ribosome RNA gene in arbuscular mycorrhizal fungi.</title>
        <authorList>
            <person name="Maeda T."/>
            <person name="Kobayashi Y."/>
            <person name="Nakagawa T."/>
            <person name="Ezawa T."/>
            <person name="Yamaguchi K."/>
            <person name="Bino T."/>
            <person name="Nishimoto Y."/>
            <person name="Shigenobu S."/>
            <person name="Kawaguchi M."/>
        </authorList>
    </citation>
    <scope>NUCLEOTIDE SEQUENCE</scope>
    <source>
        <strain evidence="1">HR1</strain>
    </source>
</reference>
<dbReference type="Proteomes" id="UP000615446">
    <property type="component" value="Unassembled WGS sequence"/>
</dbReference>
<gene>
    <name evidence="1" type="ORF">RCL2_002718500</name>
</gene>
<name>A0A8H3MA87_9GLOM</name>
<organism evidence="1 2">
    <name type="scientific">Rhizophagus clarus</name>
    <dbReference type="NCBI Taxonomy" id="94130"/>
    <lineage>
        <taxon>Eukaryota</taxon>
        <taxon>Fungi</taxon>
        <taxon>Fungi incertae sedis</taxon>
        <taxon>Mucoromycota</taxon>
        <taxon>Glomeromycotina</taxon>
        <taxon>Glomeromycetes</taxon>
        <taxon>Glomerales</taxon>
        <taxon>Glomeraceae</taxon>
        <taxon>Rhizophagus</taxon>
    </lineage>
</organism>
<dbReference type="AlphaFoldDB" id="A0A8H3MA87"/>
<proteinExistence type="predicted"/>
<accession>A0A8H3MA87</accession>
<comment type="caution">
    <text evidence="1">The sequence shown here is derived from an EMBL/GenBank/DDBJ whole genome shotgun (WGS) entry which is preliminary data.</text>
</comment>
<protein>
    <submittedName>
        <fullName evidence="1">Uncharacterized protein</fullName>
    </submittedName>
</protein>
<sequence>MAKIKLMLLVYSKNIFHIFIILSLNYEPIQNAQTGFNIFNIIGLIQDYGGWKPIENSLYSEMNYEEFFNQFNPLLK</sequence>
<evidence type="ECO:0000313" key="1">
    <source>
        <dbReference type="EMBL" id="GET00741.1"/>
    </source>
</evidence>